<keyword evidence="3" id="KW-1185">Reference proteome</keyword>
<evidence type="ECO:0000256" key="1">
    <source>
        <dbReference type="SAM" id="Phobius"/>
    </source>
</evidence>
<reference evidence="2 3" key="1">
    <citation type="submission" date="2019-02" db="EMBL/GenBank/DDBJ databases">
        <title>Deep-cultivation of Planctomycetes and their phenomic and genomic characterization uncovers novel biology.</title>
        <authorList>
            <person name="Wiegand S."/>
            <person name="Jogler M."/>
            <person name="Boedeker C."/>
            <person name="Pinto D."/>
            <person name="Vollmers J."/>
            <person name="Rivas-Marin E."/>
            <person name="Kohn T."/>
            <person name="Peeters S.H."/>
            <person name="Heuer A."/>
            <person name="Rast P."/>
            <person name="Oberbeckmann S."/>
            <person name="Bunk B."/>
            <person name="Jeske O."/>
            <person name="Meyerdierks A."/>
            <person name="Storesund J.E."/>
            <person name="Kallscheuer N."/>
            <person name="Luecker S."/>
            <person name="Lage O.M."/>
            <person name="Pohl T."/>
            <person name="Merkel B.J."/>
            <person name="Hornburger P."/>
            <person name="Mueller R.-W."/>
            <person name="Bruemmer F."/>
            <person name="Labrenz M."/>
            <person name="Spormann A.M."/>
            <person name="Op den Camp H."/>
            <person name="Overmann J."/>
            <person name="Amann R."/>
            <person name="Jetten M.S.M."/>
            <person name="Mascher T."/>
            <person name="Medema M.H."/>
            <person name="Devos D.P."/>
            <person name="Kaster A.-K."/>
            <person name="Ovreas L."/>
            <person name="Rohde M."/>
            <person name="Galperin M.Y."/>
            <person name="Jogler C."/>
        </authorList>
    </citation>
    <scope>NUCLEOTIDE SEQUENCE [LARGE SCALE GENOMIC DNA]</scope>
    <source>
        <strain evidence="2 3">ETA_A8</strain>
    </source>
</reference>
<keyword evidence="1" id="KW-1133">Transmembrane helix</keyword>
<evidence type="ECO:0000313" key="3">
    <source>
        <dbReference type="Proteomes" id="UP000315017"/>
    </source>
</evidence>
<evidence type="ECO:0000313" key="2">
    <source>
        <dbReference type="EMBL" id="QDU29424.1"/>
    </source>
</evidence>
<dbReference type="KEGG" id="aagg:ETAA8_45340"/>
<protein>
    <submittedName>
        <fullName evidence="2">Uncharacterized protein</fullName>
    </submittedName>
</protein>
<dbReference type="EMBL" id="CP036274">
    <property type="protein sequence ID" value="QDU29424.1"/>
    <property type="molecule type" value="Genomic_DNA"/>
</dbReference>
<dbReference type="RefSeq" id="WP_145093203.1">
    <property type="nucleotide sequence ID" value="NZ_CP036274.1"/>
</dbReference>
<dbReference type="Proteomes" id="UP000315017">
    <property type="component" value="Chromosome"/>
</dbReference>
<feature type="transmembrane region" description="Helical" evidence="1">
    <location>
        <begin position="26"/>
        <end position="46"/>
    </location>
</feature>
<keyword evidence="1" id="KW-0472">Membrane</keyword>
<organism evidence="2 3">
    <name type="scientific">Anatilimnocola aggregata</name>
    <dbReference type="NCBI Taxonomy" id="2528021"/>
    <lineage>
        <taxon>Bacteria</taxon>
        <taxon>Pseudomonadati</taxon>
        <taxon>Planctomycetota</taxon>
        <taxon>Planctomycetia</taxon>
        <taxon>Pirellulales</taxon>
        <taxon>Pirellulaceae</taxon>
        <taxon>Anatilimnocola</taxon>
    </lineage>
</organism>
<proteinExistence type="predicted"/>
<gene>
    <name evidence="2" type="ORF">ETAA8_45340</name>
</gene>
<keyword evidence="1" id="KW-0812">Transmembrane</keyword>
<name>A0A517YGR3_9BACT</name>
<dbReference type="AlphaFoldDB" id="A0A517YGR3"/>
<accession>A0A517YGR3</accession>
<sequence length="93" mass="9761">MSAVIVLLIGLAIVVGGVLALRLHAFVALILAALVVACLTPATAFVRQSLLDKAKKFDVRIESLEADKGIVHLSVPGNRKREAATDLIAIHPG</sequence>